<keyword evidence="9" id="KW-1185">Reference proteome</keyword>
<organism evidence="8 9">
    <name type="scientific">Aquipseudomonas alcaligenes</name>
    <name type="common">Pseudomonas alcaligenes</name>
    <dbReference type="NCBI Taxonomy" id="43263"/>
    <lineage>
        <taxon>Bacteria</taxon>
        <taxon>Pseudomonadati</taxon>
        <taxon>Pseudomonadota</taxon>
        <taxon>Gammaproteobacteria</taxon>
        <taxon>Pseudomonadales</taxon>
        <taxon>Pseudomonadaceae</taxon>
        <taxon>Aquipseudomonas</taxon>
    </lineage>
</organism>
<dbReference type="InterPro" id="IPR005648">
    <property type="entry name" value="FlgD"/>
</dbReference>
<evidence type="ECO:0000256" key="1">
    <source>
        <dbReference type="ARBA" id="ARBA00010577"/>
    </source>
</evidence>
<sequence>MASVNATGTSGSSLSNDNALPTQAVNLGEVSELENNFISLMVAEIQYQDPTNPVDSTQFINQYSQLSQVQSLENLNTIQKNNLVLADNLQNLTAAGLVGQQVMVATDRVELDGQTLNGQVNLEHASSTTTLQLTDASGKVSEIQLGPQPSGLLSFSVDPAALGLAKGSYQLAVKTSSGETPQVEVSGTVGNVRVSSDGPVLDIAGIGAVPFYNLVEFGATSRSA</sequence>
<dbReference type="Gene3D" id="2.30.30.910">
    <property type="match status" value="1"/>
</dbReference>
<accession>A0ABR7RYD4</accession>
<name>A0ABR7RYD4_AQUAC</name>
<keyword evidence="8" id="KW-0969">Cilium</keyword>
<evidence type="ECO:0000259" key="7">
    <source>
        <dbReference type="Pfam" id="PF13861"/>
    </source>
</evidence>
<comment type="function">
    <text evidence="4 5">Required for flagellar hook formation. May act as a scaffolding protein.</text>
</comment>
<keyword evidence="3 5" id="KW-1005">Bacterial flagellum biogenesis</keyword>
<feature type="domain" description="FlgD Tudor-like" evidence="7">
    <location>
        <begin position="90"/>
        <end position="213"/>
    </location>
</feature>
<dbReference type="Pfam" id="PF13860">
    <property type="entry name" value="FlgD_ig"/>
    <property type="match status" value="1"/>
</dbReference>
<feature type="domain" description="FlgD/Vpr Ig-like" evidence="6">
    <location>
        <begin position="111"/>
        <end position="178"/>
    </location>
</feature>
<dbReference type="EMBL" id="LZEU01000001">
    <property type="protein sequence ID" value="MBC9249849.1"/>
    <property type="molecule type" value="Genomic_DNA"/>
</dbReference>
<gene>
    <name evidence="8" type="primary">flgD</name>
    <name evidence="8" type="ORF">A9179_06125</name>
</gene>
<proteinExistence type="inferred from homology"/>
<comment type="similarity">
    <text evidence="1 5">Belongs to the FlgD family.</text>
</comment>
<dbReference type="InterPro" id="IPR025963">
    <property type="entry name" value="FLgD_Tudor"/>
</dbReference>
<evidence type="ECO:0000313" key="9">
    <source>
        <dbReference type="Proteomes" id="UP000744555"/>
    </source>
</evidence>
<comment type="caution">
    <text evidence="8">The sequence shown here is derived from an EMBL/GenBank/DDBJ whole genome shotgun (WGS) entry which is preliminary data.</text>
</comment>
<protein>
    <recommendedName>
        <fullName evidence="2 5">Basal-body rod modification protein FlgD</fullName>
    </recommendedName>
</protein>
<evidence type="ECO:0000256" key="4">
    <source>
        <dbReference type="ARBA" id="ARBA00024746"/>
    </source>
</evidence>
<evidence type="ECO:0000256" key="2">
    <source>
        <dbReference type="ARBA" id="ARBA00016013"/>
    </source>
</evidence>
<dbReference type="InterPro" id="IPR025965">
    <property type="entry name" value="FlgD/Vpr_Ig-like"/>
</dbReference>
<keyword evidence="8" id="KW-0966">Cell projection</keyword>
<reference evidence="8 9" key="1">
    <citation type="submission" date="2016-06" db="EMBL/GenBank/DDBJ databases">
        <authorList>
            <person name="Ramos C."/>
            <person name="Pintado A."/>
            <person name="Crespo-Gomez J.I."/>
        </authorList>
    </citation>
    <scope>NUCLEOTIDE SEQUENCE [LARGE SCALE GENOMIC DNA]</scope>
    <source>
        <strain evidence="8 9">AVO110</strain>
    </source>
</reference>
<dbReference type="RefSeq" id="WP_187804961.1">
    <property type="nucleotide sequence ID" value="NZ_LZEU01000001.1"/>
</dbReference>
<dbReference type="Pfam" id="PF03963">
    <property type="entry name" value="FlgD"/>
    <property type="match status" value="1"/>
</dbReference>
<evidence type="ECO:0000259" key="6">
    <source>
        <dbReference type="Pfam" id="PF13860"/>
    </source>
</evidence>
<keyword evidence="8" id="KW-0282">Flagellum</keyword>
<dbReference type="Proteomes" id="UP000744555">
    <property type="component" value="Unassembled WGS sequence"/>
</dbReference>
<evidence type="ECO:0000313" key="8">
    <source>
        <dbReference type="EMBL" id="MBC9249849.1"/>
    </source>
</evidence>
<evidence type="ECO:0000256" key="3">
    <source>
        <dbReference type="ARBA" id="ARBA00022795"/>
    </source>
</evidence>
<dbReference type="Pfam" id="PF13861">
    <property type="entry name" value="FLgD_tudor"/>
    <property type="match status" value="1"/>
</dbReference>
<evidence type="ECO:0000256" key="5">
    <source>
        <dbReference type="RuleBase" id="RU362076"/>
    </source>
</evidence>
<dbReference type="Gene3D" id="2.60.40.4070">
    <property type="match status" value="1"/>
</dbReference>